<dbReference type="Proteomes" id="UP000053105">
    <property type="component" value="Unassembled WGS sequence"/>
</dbReference>
<name>A0A0N0BEP5_9HYME</name>
<reference evidence="2 3" key="1">
    <citation type="submission" date="2015-07" db="EMBL/GenBank/DDBJ databases">
        <title>The genome of Melipona quadrifasciata.</title>
        <authorList>
            <person name="Pan H."/>
            <person name="Kapheim K."/>
        </authorList>
    </citation>
    <scope>NUCLEOTIDE SEQUENCE [LARGE SCALE GENOMIC DNA]</scope>
    <source>
        <strain evidence="2">0111107301</strain>
        <tissue evidence="2">Whole body</tissue>
    </source>
</reference>
<organism evidence="2 3">
    <name type="scientific">Melipona quadrifasciata</name>
    <dbReference type="NCBI Taxonomy" id="166423"/>
    <lineage>
        <taxon>Eukaryota</taxon>
        <taxon>Metazoa</taxon>
        <taxon>Ecdysozoa</taxon>
        <taxon>Arthropoda</taxon>
        <taxon>Hexapoda</taxon>
        <taxon>Insecta</taxon>
        <taxon>Pterygota</taxon>
        <taxon>Neoptera</taxon>
        <taxon>Endopterygota</taxon>
        <taxon>Hymenoptera</taxon>
        <taxon>Apocrita</taxon>
        <taxon>Aculeata</taxon>
        <taxon>Apoidea</taxon>
        <taxon>Anthophila</taxon>
        <taxon>Apidae</taxon>
        <taxon>Melipona</taxon>
    </lineage>
</organism>
<evidence type="ECO:0000256" key="1">
    <source>
        <dbReference type="SAM" id="MobiDB-lite"/>
    </source>
</evidence>
<feature type="region of interest" description="Disordered" evidence="1">
    <location>
        <begin position="34"/>
        <end position="81"/>
    </location>
</feature>
<dbReference type="EMBL" id="KQ435827">
    <property type="protein sequence ID" value="KOX71914.1"/>
    <property type="molecule type" value="Genomic_DNA"/>
</dbReference>
<dbReference type="AlphaFoldDB" id="A0A0N0BEP5"/>
<evidence type="ECO:0000313" key="3">
    <source>
        <dbReference type="Proteomes" id="UP000053105"/>
    </source>
</evidence>
<gene>
    <name evidence="2" type="ORF">WN51_03191</name>
</gene>
<protein>
    <submittedName>
        <fullName evidence="2">Uncharacterized protein</fullName>
    </submittedName>
</protein>
<keyword evidence="3" id="KW-1185">Reference proteome</keyword>
<sequence length="198" mass="22578">MNILCSLKETCIMLIETFRWWWDLRKPGGSRLLKRKRGRERSENARLKAKGTGEKGDLKNTETRRDENRGGSVASSEADKKNVSLEKKRILSAATSHDKCLLHIVKTSQDKKKMDFESKGFEIFKMSSGFKFGMLDGRTNGLWVFEWEKTVVVMRFVSESLPRLISRADGSDSLTPDDSSLANLCRKNQILSQDLTKV</sequence>
<evidence type="ECO:0000313" key="2">
    <source>
        <dbReference type="EMBL" id="KOX71914.1"/>
    </source>
</evidence>
<proteinExistence type="predicted"/>
<feature type="compositionally biased region" description="Basic and acidic residues" evidence="1">
    <location>
        <begin position="40"/>
        <end position="69"/>
    </location>
</feature>
<accession>A0A0N0BEP5</accession>